<dbReference type="AlphaFoldDB" id="A0A7J7MC07"/>
<sequence length="706" mass="78013">MKVSKLSATIKLLTEQVRLINIAKASTLLKKGVMEVDEDDDFVNLVTATPVKRLVIASSKHSQPVVPLDVIGFDDHHGLSVVRQKLQQSKACDVNDLLASCIIQPDELEHKMLQQVGLSRFGIQDDRSVIRANNGEILDSGFRESGARGDRVQYPVQPLFDQVTPFSFVGPGDTHRGSHLGDGGPVLGALVRVEGTISKRVEPGSRLCAGGMQRGVRMNEGVYAIGIRGEDGEIDIVILGKPESSRVLRRGRNTVALSQAESVKHPESIRLIRFGLGKKDNIRMKFGVMGQELPQGGPFCGPLQFHEKNMEDPYKVKIIEQCQISPPLGSVPQTSLSLTFFDLRQLRNPPSLTRLFYYEIPCLTKSHFMISILPDLKHSLSLTLQYFFSLAGNLIWSPECSKPEILYVEGDSVSLSVAELTDFNFNDVCGNNFRDIDMLLALMPRLLSKSDAILPQLALQVTLFPNSGICIGVTVSHAAVDAKSFSHFVKFWASVCKLGGDTSFISTGPSSVLPVYDRTMFKDPNGIQTFLEKIKITRQFKALGCHYDDNVREHFFFPVECRDRLNPALPKNYFGNCLVPCLTFANKEDLLGKDGIVVAAEVIGKGIQMSIKGVLEGFQDDLANCSLTALEHVSGIAGSPKWKFYETNFGWGRPKKVELCTTHHTKGVSFSERSDGETGIDIEVLLNKIDMDAFKINFADTIKTYL</sequence>
<accession>A0A7J7MC07</accession>
<dbReference type="GO" id="GO:0016747">
    <property type="term" value="F:acyltransferase activity, transferring groups other than amino-acyl groups"/>
    <property type="evidence" value="ECO:0007669"/>
    <property type="project" value="UniProtKB-ARBA"/>
</dbReference>
<evidence type="ECO:0000256" key="1">
    <source>
        <dbReference type="ARBA" id="ARBA00022679"/>
    </source>
</evidence>
<dbReference type="Gene3D" id="3.30.559.10">
    <property type="entry name" value="Chloramphenicol acetyltransferase-like domain"/>
    <property type="match status" value="2"/>
</dbReference>
<dbReference type="OrthoDB" id="1862401at2759"/>
<evidence type="ECO:0000313" key="4">
    <source>
        <dbReference type="Proteomes" id="UP000541444"/>
    </source>
</evidence>
<gene>
    <name evidence="3" type="ORF">GIB67_005974</name>
</gene>
<dbReference type="InterPro" id="IPR051504">
    <property type="entry name" value="Plant_metabolite_acyltrans"/>
</dbReference>
<evidence type="ECO:0000313" key="3">
    <source>
        <dbReference type="EMBL" id="KAF6152320.1"/>
    </source>
</evidence>
<organism evidence="3 4">
    <name type="scientific">Kingdonia uniflora</name>
    <dbReference type="NCBI Taxonomy" id="39325"/>
    <lineage>
        <taxon>Eukaryota</taxon>
        <taxon>Viridiplantae</taxon>
        <taxon>Streptophyta</taxon>
        <taxon>Embryophyta</taxon>
        <taxon>Tracheophyta</taxon>
        <taxon>Spermatophyta</taxon>
        <taxon>Magnoliopsida</taxon>
        <taxon>Ranunculales</taxon>
        <taxon>Circaeasteraceae</taxon>
        <taxon>Kingdonia</taxon>
    </lineage>
</organism>
<protein>
    <submittedName>
        <fullName evidence="3">Uncharacterized protein</fullName>
    </submittedName>
</protein>
<dbReference type="EMBL" id="JACGCM010001644">
    <property type="protein sequence ID" value="KAF6152320.1"/>
    <property type="molecule type" value="Genomic_DNA"/>
</dbReference>
<evidence type="ECO:0000256" key="2">
    <source>
        <dbReference type="ARBA" id="ARBA00023315"/>
    </source>
</evidence>
<keyword evidence="1" id="KW-0808">Transferase</keyword>
<keyword evidence="2" id="KW-0012">Acyltransferase</keyword>
<comment type="caution">
    <text evidence="3">The sequence shown here is derived from an EMBL/GenBank/DDBJ whole genome shotgun (WGS) entry which is preliminary data.</text>
</comment>
<proteinExistence type="predicted"/>
<dbReference type="Proteomes" id="UP000541444">
    <property type="component" value="Unassembled WGS sequence"/>
</dbReference>
<dbReference type="PANTHER" id="PTHR31625">
    <property type="match status" value="1"/>
</dbReference>
<reference evidence="3 4" key="1">
    <citation type="journal article" date="2020" name="IScience">
        <title>Genome Sequencing of the Endangered Kingdonia uniflora (Circaeasteraceae, Ranunculales) Reveals Potential Mechanisms of Evolutionary Specialization.</title>
        <authorList>
            <person name="Sun Y."/>
            <person name="Deng T."/>
            <person name="Zhang A."/>
            <person name="Moore M.J."/>
            <person name="Landis J.B."/>
            <person name="Lin N."/>
            <person name="Zhang H."/>
            <person name="Zhang X."/>
            <person name="Huang J."/>
            <person name="Zhang X."/>
            <person name="Sun H."/>
            <person name="Wang H."/>
        </authorList>
    </citation>
    <scope>NUCLEOTIDE SEQUENCE [LARGE SCALE GENOMIC DNA]</scope>
    <source>
        <strain evidence="3">TB1705</strain>
        <tissue evidence="3">Leaf</tissue>
    </source>
</reference>
<name>A0A7J7MC07_9MAGN</name>
<dbReference type="Pfam" id="PF02458">
    <property type="entry name" value="Transferase"/>
    <property type="match status" value="2"/>
</dbReference>
<dbReference type="InterPro" id="IPR023213">
    <property type="entry name" value="CAT-like_dom_sf"/>
</dbReference>
<keyword evidence="4" id="KW-1185">Reference proteome</keyword>